<reference evidence="1" key="1">
    <citation type="journal article" date="2019" name="Sci. Rep.">
        <title>Draft genome of Tanacetum cinerariifolium, the natural source of mosquito coil.</title>
        <authorList>
            <person name="Yamashiro T."/>
            <person name="Shiraishi A."/>
            <person name="Satake H."/>
            <person name="Nakayama K."/>
        </authorList>
    </citation>
    <scope>NUCLEOTIDE SEQUENCE</scope>
</reference>
<sequence length="78" mass="8993">MIVGGAENRPPMFDKAMYNLWESRILLYINGKKNGRMMVESIENGPLVYPTVEKDGQIRKKKYAELTEQEQLQDDSDA</sequence>
<dbReference type="AlphaFoldDB" id="A0A6L2J7Z1"/>
<proteinExistence type="predicted"/>
<dbReference type="EMBL" id="BKCJ010000321">
    <property type="protein sequence ID" value="GEU32115.1"/>
    <property type="molecule type" value="Genomic_DNA"/>
</dbReference>
<organism evidence="1">
    <name type="scientific">Tanacetum cinerariifolium</name>
    <name type="common">Dalmatian daisy</name>
    <name type="synonym">Chrysanthemum cinerariifolium</name>
    <dbReference type="NCBI Taxonomy" id="118510"/>
    <lineage>
        <taxon>Eukaryota</taxon>
        <taxon>Viridiplantae</taxon>
        <taxon>Streptophyta</taxon>
        <taxon>Embryophyta</taxon>
        <taxon>Tracheophyta</taxon>
        <taxon>Spermatophyta</taxon>
        <taxon>Magnoliopsida</taxon>
        <taxon>eudicotyledons</taxon>
        <taxon>Gunneridae</taxon>
        <taxon>Pentapetalae</taxon>
        <taxon>asterids</taxon>
        <taxon>campanulids</taxon>
        <taxon>Asterales</taxon>
        <taxon>Asteraceae</taxon>
        <taxon>Asteroideae</taxon>
        <taxon>Anthemideae</taxon>
        <taxon>Anthemidinae</taxon>
        <taxon>Tanacetum</taxon>
    </lineage>
</organism>
<accession>A0A6L2J7Z1</accession>
<protein>
    <submittedName>
        <fullName evidence="1">Uncharacterized protein</fullName>
    </submittedName>
</protein>
<name>A0A6L2J7Z1_TANCI</name>
<evidence type="ECO:0000313" key="1">
    <source>
        <dbReference type="EMBL" id="GEU32115.1"/>
    </source>
</evidence>
<comment type="caution">
    <text evidence="1">The sequence shown here is derived from an EMBL/GenBank/DDBJ whole genome shotgun (WGS) entry which is preliminary data.</text>
</comment>
<gene>
    <name evidence="1" type="ORF">Tci_004093</name>
</gene>